<accession>A0A7R9FL99</accession>
<sequence>MSLVSPYNDSSRTSTGTVSGKANRRSSGDGGSSGSGSSLAMSGPSKHRHKSPGTTRREREKGTSDGGTPHLPRMEPIYNQGSQEEGVTTHSGTDEDVDIFLPSSSFLSNGSSEHVMGGDDVDGHLNSSSDLHRTRAAIEHMQNKIGRTKEQIRDEQTTRDDNVNEYLKLAANADKQQLQRIKAVFEKKNQKSAQNISQLQKKLESYNKRLRELVTHGLTVSHHRQPREVLRDMGQGLKLRVIEQECVRHALWGHALWGLGAGGVINVGGNIRDGITGFSGTVMSKPREFAHLIKNKFGSADNINTMSRNGDGGSVEDEKAHHGSATLPGNCSLGGGGGSAHASSSAGAIKLASDEGSVCSSVTSGSVPHQVSPHHHNNNSQGNQHHEGYHLTSATFNLEPIFVELQDRREELERLREEMEGVKQQALQREVTFMNQTLQEERFRSERLEEQVNDLTELHQNEVENLKQNISDMEEKVQYQSEERLRDIHEMLECCQTKISKMEHQQQQHQQYVTLEGIDNSNARALVVKLINVVLTVLQVVLLLVATAAGIVMPFPSHSVSTVNLYHHALPSHSFAYPDDDATGSGDSVYSEAVARGEGCREPLDASPQGNALCQVAGKHFMTYTHVLFDWSSVYPSTDTRQTNQLSHQDLSFVVYRQDISSSRIKTGLESDALDQGRPTMPLLAAHEVSWGRCVPPGDVTSSLSCPGCILVSLIICPAPRTVWAASRYERSRGRPILTPPSANASTMI</sequence>
<evidence type="ECO:0000256" key="1">
    <source>
        <dbReference type="ARBA" id="ARBA00004370"/>
    </source>
</evidence>
<feature type="region of interest" description="Disordered" evidence="8">
    <location>
        <begin position="1"/>
        <end position="97"/>
    </location>
</feature>
<feature type="compositionally biased region" description="Polar residues" evidence="8">
    <location>
        <begin position="79"/>
        <end position="91"/>
    </location>
</feature>
<dbReference type="InterPro" id="IPR019394">
    <property type="entry name" value="TEX28/TMCC"/>
</dbReference>
<gene>
    <name evidence="9" type="ORF">TTEB3V08_LOCUS3755</name>
</gene>
<keyword evidence="5 7" id="KW-0175">Coiled coil</keyword>
<dbReference type="AlphaFoldDB" id="A0A7R9FL99"/>
<dbReference type="GO" id="GO:0012505">
    <property type="term" value="C:endomembrane system"/>
    <property type="evidence" value="ECO:0007669"/>
    <property type="project" value="TreeGrafter"/>
</dbReference>
<dbReference type="GO" id="GO:0016020">
    <property type="term" value="C:membrane"/>
    <property type="evidence" value="ECO:0007669"/>
    <property type="project" value="UniProtKB-SubCell"/>
</dbReference>
<feature type="coiled-coil region" evidence="7">
    <location>
        <begin position="182"/>
        <end position="216"/>
    </location>
</feature>
<evidence type="ECO:0000256" key="4">
    <source>
        <dbReference type="ARBA" id="ARBA00022989"/>
    </source>
</evidence>
<evidence type="ECO:0008006" key="10">
    <source>
        <dbReference type="Google" id="ProtNLM"/>
    </source>
</evidence>
<keyword evidence="6" id="KW-0472">Membrane</keyword>
<evidence type="ECO:0000256" key="3">
    <source>
        <dbReference type="ARBA" id="ARBA00022692"/>
    </source>
</evidence>
<comment type="similarity">
    <text evidence="2">Belongs to the TEX28 family.</text>
</comment>
<evidence type="ECO:0000256" key="8">
    <source>
        <dbReference type="SAM" id="MobiDB-lite"/>
    </source>
</evidence>
<dbReference type="PANTHER" id="PTHR17613:SF14">
    <property type="entry name" value="DEMENTIN, ISOFORM H"/>
    <property type="match status" value="1"/>
</dbReference>
<feature type="coiled-coil region" evidence="7">
    <location>
        <begin position="131"/>
        <end position="158"/>
    </location>
</feature>
<proteinExistence type="inferred from homology"/>
<evidence type="ECO:0000256" key="7">
    <source>
        <dbReference type="SAM" id="Coils"/>
    </source>
</evidence>
<feature type="compositionally biased region" description="Polar residues" evidence="8">
    <location>
        <begin position="1"/>
        <end position="20"/>
    </location>
</feature>
<feature type="coiled-coil region" evidence="7">
    <location>
        <begin position="402"/>
        <end position="483"/>
    </location>
</feature>
<evidence type="ECO:0000256" key="6">
    <source>
        <dbReference type="ARBA" id="ARBA00023136"/>
    </source>
</evidence>
<protein>
    <recommendedName>
        <fullName evidence="10">Transmembrane and coiled-coil domains protein 1</fullName>
    </recommendedName>
</protein>
<evidence type="ECO:0000256" key="5">
    <source>
        <dbReference type="ARBA" id="ARBA00023054"/>
    </source>
</evidence>
<feature type="compositionally biased region" description="Low complexity" evidence="8">
    <location>
        <begin position="35"/>
        <end position="44"/>
    </location>
</feature>
<keyword evidence="3" id="KW-0812">Transmembrane</keyword>
<feature type="region of interest" description="Disordered" evidence="8">
    <location>
        <begin position="358"/>
        <end position="387"/>
    </location>
</feature>
<feature type="region of interest" description="Disordered" evidence="8">
    <location>
        <begin position="303"/>
        <end position="330"/>
    </location>
</feature>
<organism evidence="9">
    <name type="scientific">Timema tahoe</name>
    <dbReference type="NCBI Taxonomy" id="61484"/>
    <lineage>
        <taxon>Eukaryota</taxon>
        <taxon>Metazoa</taxon>
        <taxon>Ecdysozoa</taxon>
        <taxon>Arthropoda</taxon>
        <taxon>Hexapoda</taxon>
        <taxon>Insecta</taxon>
        <taxon>Pterygota</taxon>
        <taxon>Neoptera</taxon>
        <taxon>Polyneoptera</taxon>
        <taxon>Phasmatodea</taxon>
        <taxon>Timematodea</taxon>
        <taxon>Timematoidea</taxon>
        <taxon>Timematidae</taxon>
        <taxon>Timema</taxon>
    </lineage>
</organism>
<evidence type="ECO:0000256" key="2">
    <source>
        <dbReference type="ARBA" id="ARBA00008108"/>
    </source>
</evidence>
<evidence type="ECO:0000313" key="9">
    <source>
        <dbReference type="EMBL" id="CAD7455691.1"/>
    </source>
</evidence>
<dbReference type="EMBL" id="OE001000">
    <property type="protein sequence ID" value="CAD7455691.1"/>
    <property type="molecule type" value="Genomic_DNA"/>
</dbReference>
<feature type="compositionally biased region" description="Low complexity" evidence="8">
    <location>
        <begin position="358"/>
        <end position="367"/>
    </location>
</feature>
<comment type="subcellular location">
    <subcellularLocation>
        <location evidence="1">Membrane</location>
    </subcellularLocation>
</comment>
<dbReference type="PANTHER" id="PTHR17613">
    <property type="entry name" value="CEREBRAL PROTEIN-11-RELATED"/>
    <property type="match status" value="1"/>
</dbReference>
<dbReference type="Pfam" id="PF10267">
    <property type="entry name" value="Tmemb_cc2"/>
    <property type="match status" value="1"/>
</dbReference>
<keyword evidence="4" id="KW-1133">Transmembrane helix</keyword>
<reference evidence="9" key="1">
    <citation type="submission" date="2020-11" db="EMBL/GenBank/DDBJ databases">
        <authorList>
            <person name="Tran Van P."/>
        </authorList>
    </citation>
    <scope>NUCLEOTIDE SEQUENCE</scope>
</reference>
<name>A0A7R9FL99_9NEOP</name>